<feature type="region of interest" description="Disordered" evidence="1">
    <location>
        <begin position="1"/>
        <end position="44"/>
    </location>
</feature>
<dbReference type="CDD" id="cd02440">
    <property type="entry name" value="AdoMet_MTases"/>
    <property type="match status" value="1"/>
</dbReference>
<keyword evidence="2" id="KW-0489">Methyltransferase</keyword>
<reference evidence="2 3" key="1">
    <citation type="submission" date="2018-10" db="EMBL/GenBank/DDBJ databases">
        <title>Isolation of pseudouridimycin from Streptomyces albus DSM 40763.</title>
        <authorList>
            <person name="Rosenqvist P."/>
            <person name="Metsae-Ketelae M."/>
            <person name="Virta P."/>
        </authorList>
    </citation>
    <scope>NUCLEOTIDE SEQUENCE [LARGE SCALE GENOMIC DNA]</scope>
    <source>
        <strain evidence="2 3">DSM 40763</strain>
    </source>
</reference>
<dbReference type="Gene3D" id="3.40.50.150">
    <property type="entry name" value="Vaccinia Virus protein VP39"/>
    <property type="match status" value="1"/>
</dbReference>
<dbReference type="GO" id="GO:0032259">
    <property type="term" value="P:methylation"/>
    <property type="evidence" value="ECO:0007669"/>
    <property type="project" value="UniProtKB-KW"/>
</dbReference>
<keyword evidence="2" id="KW-0808">Transferase</keyword>
<organism evidence="2 3">
    <name type="scientific">Streptomyces albus</name>
    <dbReference type="NCBI Taxonomy" id="1888"/>
    <lineage>
        <taxon>Bacteria</taxon>
        <taxon>Bacillati</taxon>
        <taxon>Actinomycetota</taxon>
        <taxon>Actinomycetes</taxon>
        <taxon>Kitasatosporales</taxon>
        <taxon>Streptomycetaceae</taxon>
        <taxon>Streptomyces</taxon>
    </lineage>
</organism>
<dbReference type="EMBL" id="RCIY01000029">
    <property type="protein sequence ID" value="TGG87109.1"/>
    <property type="molecule type" value="Genomic_DNA"/>
</dbReference>
<dbReference type="RefSeq" id="WP_051173429.1">
    <property type="nucleotide sequence ID" value="NZ_LYOT01000031.1"/>
</dbReference>
<comment type="caution">
    <text evidence="2">The sequence shown here is derived from an EMBL/GenBank/DDBJ whole genome shotgun (WGS) entry which is preliminary data.</text>
</comment>
<proteinExistence type="predicted"/>
<dbReference type="AlphaFoldDB" id="A0A8H1LLK1"/>
<accession>A0A8H1LLK1</accession>
<dbReference type="InterPro" id="IPR029063">
    <property type="entry name" value="SAM-dependent_MTases_sf"/>
</dbReference>
<evidence type="ECO:0000313" key="2">
    <source>
        <dbReference type="EMBL" id="TGG87109.1"/>
    </source>
</evidence>
<sequence>MTAAAAAPDADAEGSASVPDSPRKSSSGPRVPAGRSAPDGPHAAGDQALYAQALADGGARGELLIERHGLDREPTSLRWWLRDPDAGPPHDVRALDLVTSGPVLDIGCATGRHLELLAGRGVEAEGIDILAAATELARRHGCRARVADIWTFRPGRQYRHLLLLGHNIGIPGRLARLVPFLRRLGELLRSDGTVILSGRDWRADSRITATPTASGTGPGSGYPGDTRLRHHYGSATGPWFDWLDVDPDTLAAQAARAGFCVRFARHGTGRYLAELAKVAGRDPGRGV</sequence>
<gene>
    <name evidence="2" type="ORF">D8771_05010</name>
</gene>
<name>A0A8H1LLK1_9ACTN</name>
<evidence type="ECO:0000256" key="1">
    <source>
        <dbReference type="SAM" id="MobiDB-lite"/>
    </source>
</evidence>
<dbReference type="GO" id="GO:0008168">
    <property type="term" value="F:methyltransferase activity"/>
    <property type="evidence" value="ECO:0007669"/>
    <property type="project" value="UniProtKB-KW"/>
</dbReference>
<feature type="region of interest" description="Disordered" evidence="1">
    <location>
        <begin position="207"/>
        <end position="228"/>
    </location>
</feature>
<dbReference type="SUPFAM" id="SSF53335">
    <property type="entry name" value="S-adenosyl-L-methionine-dependent methyltransferases"/>
    <property type="match status" value="1"/>
</dbReference>
<evidence type="ECO:0000313" key="3">
    <source>
        <dbReference type="Proteomes" id="UP000298111"/>
    </source>
</evidence>
<protein>
    <submittedName>
        <fullName evidence="2">Class I SAM-dependent methyltransferase</fullName>
    </submittedName>
</protein>
<dbReference type="Proteomes" id="UP000298111">
    <property type="component" value="Unassembled WGS sequence"/>
</dbReference>